<feature type="domain" description="Alpha/beta hydrolase fold-3" evidence="3">
    <location>
        <begin position="210"/>
        <end position="343"/>
    </location>
</feature>
<evidence type="ECO:0000313" key="5">
    <source>
        <dbReference type="Proteomes" id="UP000242180"/>
    </source>
</evidence>
<gene>
    <name evidence="4" type="ORF">BCR43DRAFT_435286</name>
</gene>
<dbReference type="OMA" id="NMYDATY"/>
<accession>A0A1X2HNU4</accession>
<organism evidence="4 5">
    <name type="scientific">Syncephalastrum racemosum</name>
    <name type="common">Filamentous fungus</name>
    <dbReference type="NCBI Taxonomy" id="13706"/>
    <lineage>
        <taxon>Eukaryota</taxon>
        <taxon>Fungi</taxon>
        <taxon>Fungi incertae sedis</taxon>
        <taxon>Mucoromycota</taxon>
        <taxon>Mucoromycotina</taxon>
        <taxon>Mucoromycetes</taxon>
        <taxon>Mucorales</taxon>
        <taxon>Syncephalastraceae</taxon>
        <taxon>Syncephalastrum</taxon>
    </lineage>
</organism>
<keyword evidence="2" id="KW-0472">Membrane</keyword>
<sequence>MLDHLVGKPSANWKRIQVILTLLIGYILACIQNSSAIFSLLTPFSSAGQSPWRIALGACMAYYLLQNLFLLVGLNAPEPLARLYKRSFYRATWILTALDAGFFTAQSLRPLWLRHTASFLFSIYYLMFADAAEDKVRRVRATMSVDQMRLSWEKGAMNPILRFFSQLQRPRLSIRTIYSIERGPELPPIELYFFYHGEPATLADHDTILLQFPGGGFVSMPPPCHEDALAAWAKQTGLPVCSVNYRKAPEYPYPWPVEECFDLYLKLIKSRGKIIGLSGEKDIKIVVLGDSAGGNLAASVTLKILAHNQYVDQQKEQRKGHVSDSHIPVPTGVIMIYPALDFELSCWMTPSTLSLIRAESTTQMIRSKSLQSLLESKNHLSHSSPLSVVPDVQKKPNIFRRTLGPLTPTEKKKLREPPIRERVHTKDETKAAWETSRLAMTSRMSFFNDRIITPDMMRAMAILYLGPHAHPDFESDYLLSPVKAPLDLLAQFPKTYMICGEKDPFVDDTVIFAGRIRQAKHQQRQKNLDDDPLLADSTVRVKFLEGMSHAFMQMFAFLPEAHQAARTVGDWVLELAEKKPDSQSSCDSSNADENSACGSSSSSSVASSDEHQQEALLTAAAARNAIEMGAVHVAQIVTSEKDMIHRRKKELVSGLYSQIP</sequence>
<dbReference type="Pfam" id="PF07859">
    <property type="entry name" value="Abhydrolase_3"/>
    <property type="match status" value="2"/>
</dbReference>
<dbReference type="AlphaFoldDB" id="A0A1X2HNU4"/>
<feature type="compositionally biased region" description="Polar residues" evidence="1">
    <location>
        <begin position="582"/>
        <end position="593"/>
    </location>
</feature>
<proteinExistence type="predicted"/>
<feature type="transmembrane region" description="Helical" evidence="2">
    <location>
        <begin position="18"/>
        <end position="42"/>
    </location>
</feature>
<dbReference type="GO" id="GO:0019433">
    <property type="term" value="P:triglyceride catabolic process"/>
    <property type="evidence" value="ECO:0007669"/>
    <property type="project" value="TreeGrafter"/>
</dbReference>
<keyword evidence="5" id="KW-1185">Reference proteome</keyword>
<feature type="transmembrane region" description="Helical" evidence="2">
    <location>
        <begin position="54"/>
        <end position="76"/>
    </location>
</feature>
<evidence type="ECO:0000313" key="4">
    <source>
        <dbReference type="EMBL" id="ORZ01018.1"/>
    </source>
</evidence>
<dbReference type="Proteomes" id="UP000242180">
    <property type="component" value="Unassembled WGS sequence"/>
</dbReference>
<evidence type="ECO:0000259" key="3">
    <source>
        <dbReference type="Pfam" id="PF07859"/>
    </source>
</evidence>
<dbReference type="SUPFAM" id="SSF53474">
    <property type="entry name" value="alpha/beta-Hydrolases"/>
    <property type="match status" value="1"/>
</dbReference>
<dbReference type="GO" id="GO:0005829">
    <property type="term" value="C:cytosol"/>
    <property type="evidence" value="ECO:0007669"/>
    <property type="project" value="TreeGrafter"/>
</dbReference>
<reference evidence="4 5" key="1">
    <citation type="submission" date="2016-07" db="EMBL/GenBank/DDBJ databases">
        <title>Pervasive Adenine N6-methylation of Active Genes in Fungi.</title>
        <authorList>
            <consortium name="DOE Joint Genome Institute"/>
            <person name="Mondo S.J."/>
            <person name="Dannebaum R.O."/>
            <person name="Kuo R.C."/>
            <person name="Labutti K."/>
            <person name="Haridas S."/>
            <person name="Kuo A."/>
            <person name="Salamov A."/>
            <person name="Ahrendt S.R."/>
            <person name="Lipzen A."/>
            <person name="Sullivan W."/>
            <person name="Andreopoulos W.B."/>
            <person name="Clum A."/>
            <person name="Lindquist E."/>
            <person name="Daum C."/>
            <person name="Ramamoorthy G.K."/>
            <person name="Gryganskyi A."/>
            <person name="Culley D."/>
            <person name="Magnuson J.K."/>
            <person name="James T.Y."/>
            <person name="O'Malley M.A."/>
            <person name="Stajich J.E."/>
            <person name="Spatafora J.W."/>
            <person name="Visel A."/>
            <person name="Grigoriev I.V."/>
        </authorList>
    </citation>
    <scope>NUCLEOTIDE SEQUENCE [LARGE SCALE GENOMIC DNA]</scope>
    <source>
        <strain evidence="4 5">NRRL 2496</strain>
    </source>
</reference>
<dbReference type="PANTHER" id="PTHR23025">
    <property type="entry name" value="TRIACYLGLYCEROL LIPASE"/>
    <property type="match status" value="1"/>
</dbReference>
<dbReference type="OrthoDB" id="5570009at2759"/>
<dbReference type="PANTHER" id="PTHR23025:SF3">
    <property type="entry name" value="HORMONE-SENSITIVE LIPASE"/>
    <property type="match status" value="1"/>
</dbReference>
<dbReference type="InterPro" id="IPR013094">
    <property type="entry name" value="AB_hydrolase_3"/>
</dbReference>
<dbReference type="STRING" id="13706.A0A1X2HNU4"/>
<evidence type="ECO:0000256" key="1">
    <source>
        <dbReference type="SAM" id="MobiDB-lite"/>
    </source>
</evidence>
<feature type="transmembrane region" description="Helical" evidence="2">
    <location>
        <begin position="88"/>
        <end position="105"/>
    </location>
</feature>
<dbReference type="InterPro" id="IPR029058">
    <property type="entry name" value="AB_hydrolase_fold"/>
</dbReference>
<feature type="domain" description="Alpha/beta hydrolase fold-3" evidence="3">
    <location>
        <begin position="445"/>
        <end position="524"/>
    </location>
</feature>
<comment type="caution">
    <text evidence="4">The sequence shown here is derived from an EMBL/GenBank/DDBJ whole genome shotgun (WGS) entry which is preliminary data.</text>
</comment>
<keyword evidence="2" id="KW-0812">Transmembrane</keyword>
<keyword evidence="2" id="KW-1133">Transmembrane helix</keyword>
<dbReference type="Gene3D" id="3.40.50.1820">
    <property type="entry name" value="alpha/beta hydrolase"/>
    <property type="match status" value="2"/>
</dbReference>
<feature type="compositionally biased region" description="Low complexity" evidence="1">
    <location>
        <begin position="595"/>
        <end position="607"/>
    </location>
</feature>
<dbReference type="GO" id="GO:0004771">
    <property type="term" value="F:sterol ester esterase activity"/>
    <property type="evidence" value="ECO:0007669"/>
    <property type="project" value="TreeGrafter"/>
</dbReference>
<keyword evidence="4" id="KW-0378">Hydrolase</keyword>
<evidence type="ECO:0000256" key="2">
    <source>
        <dbReference type="SAM" id="Phobius"/>
    </source>
</evidence>
<protein>
    <submittedName>
        <fullName evidence="4">Alpha/Beta hydrolase protein</fullName>
    </submittedName>
</protein>
<feature type="region of interest" description="Disordered" evidence="1">
    <location>
        <begin position="581"/>
        <end position="611"/>
    </location>
</feature>
<dbReference type="GO" id="GO:0004806">
    <property type="term" value="F:triacylglycerol lipase activity"/>
    <property type="evidence" value="ECO:0007669"/>
    <property type="project" value="TreeGrafter"/>
</dbReference>
<dbReference type="EMBL" id="MCGN01000002">
    <property type="protein sequence ID" value="ORZ01018.1"/>
    <property type="molecule type" value="Genomic_DNA"/>
</dbReference>
<dbReference type="InParanoid" id="A0A1X2HNU4"/>
<name>A0A1X2HNU4_SYNRA</name>